<dbReference type="FunCoup" id="B4JAA1">
    <property type="interactions" value="3"/>
</dbReference>
<dbReference type="OrthoDB" id="547796at2759"/>
<dbReference type="InterPro" id="IPR036400">
    <property type="entry name" value="Cyt_B5-like_heme/steroid_sf"/>
</dbReference>
<evidence type="ECO:0000313" key="3">
    <source>
        <dbReference type="Proteomes" id="UP000001070"/>
    </source>
</evidence>
<name>B4JAA1_DROGR</name>
<organism evidence="3">
    <name type="scientific">Drosophila grimshawi</name>
    <name type="common">Hawaiian fruit fly</name>
    <name type="synonym">Idiomyia grimshawi</name>
    <dbReference type="NCBI Taxonomy" id="7222"/>
    <lineage>
        <taxon>Eukaryota</taxon>
        <taxon>Metazoa</taxon>
        <taxon>Ecdysozoa</taxon>
        <taxon>Arthropoda</taxon>
        <taxon>Hexapoda</taxon>
        <taxon>Insecta</taxon>
        <taxon>Pterygota</taxon>
        <taxon>Neoptera</taxon>
        <taxon>Endopterygota</taxon>
        <taxon>Diptera</taxon>
        <taxon>Brachycera</taxon>
        <taxon>Muscomorpha</taxon>
        <taxon>Ephydroidea</taxon>
        <taxon>Drosophilidae</taxon>
        <taxon>Drosophila</taxon>
        <taxon>Hawaiian Drosophila</taxon>
    </lineage>
</organism>
<dbReference type="KEGG" id="dgr:6562871"/>
<dbReference type="HOGENOM" id="CLU_078348_0_0_1"/>
<keyword evidence="1" id="KW-1133">Transmembrane helix</keyword>
<reference evidence="2 3" key="1">
    <citation type="journal article" date="2007" name="Nature">
        <title>Evolution of genes and genomes on the Drosophila phylogeny.</title>
        <authorList>
            <consortium name="Drosophila 12 Genomes Consortium"/>
            <person name="Clark A.G."/>
            <person name="Eisen M.B."/>
            <person name="Smith D.R."/>
            <person name="Bergman C.M."/>
            <person name="Oliver B."/>
            <person name="Markow T.A."/>
            <person name="Kaufman T.C."/>
            <person name="Kellis M."/>
            <person name="Gelbart W."/>
            <person name="Iyer V.N."/>
            <person name="Pollard D.A."/>
            <person name="Sackton T.B."/>
            <person name="Larracuente A.M."/>
            <person name="Singh N.D."/>
            <person name="Abad J.P."/>
            <person name="Abt D.N."/>
            <person name="Adryan B."/>
            <person name="Aguade M."/>
            <person name="Akashi H."/>
            <person name="Anderson W.W."/>
            <person name="Aquadro C.F."/>
            <person name="Ardell D.H."/>
            <person name="Arguello R."/>
            <person name="Artieri C.G."/>
            <person name="Barbash D.A."/>
            <person name="Barker D."/>
            <person name="Barsanti P."/>
            <person name="Batterham P."/>
            <person name="Batzoglou S."/>
            <person name="Begun D."/>
            <person name="Bhutkar A."/>
            <person name="Blanco E."/>
            <person name="Bosak S.A."/>
            <person name="Bradley R.K."/>
            <person name="Brand A.D."/>
            <person name="Brent M.R."/>
            <person name="Brooks A.N."/>
            <person name="Brown R.H."/>
            <person name="Butlin R.K."/>
            <person name="Caggese C."/>
            <person name="Calvi B.R."/>
            <person name="Bernardo de Carvalho A."/>
            <person name="Caspi A."/>
            <person name="Castrezana S."/>
            <person name="Celniker S.E."/>
            <person name="Chang J.L."/>
            <person name="Chapple C."/>
            <person name="Chatterji S."/>
            <person name="Chinwalla A."/>
            <person name="Civetta A."/>
            <person name="Clifton S.W."/>
            <person name="Comeron J.M."/>
            <person name="Costello J.C."/>
            <person name="Coyne J.A."/>
            <person name="Daub J."/>
            <person name="David R.G."/>
            <person name="Delcher A.L."/>
            <person name="Delehaunty K."/>
            <person name="Do C.B."/>
            <person name="Ebling H."/>
            <person name="Edwards K."/>
            <person name="Eickbush T."/>
            <person name="Evans J.D."/>
            <person name="Filipski A."/>
            <person name="Findeiss S."/>
            <person name="Freyhult E."/>
            <person name="Fulton L."/>
            <person name="Fulton R."/>
            <person name="Garcia A.C."/>
            <person name="Gardiner A."/>
            <person name="Garfield D.A."/>
            <person name="Garvin B.E."/>
            <person name="Gibson G."/>
            <person name="Gilbert D."/>
            <person name="Gnerre S."/>
            <person name="Godfrey J."/>
            <person name="Good R."/>
            <person name="Gotea V."/>
            <person name="Gravely B."/>
            <person name="Greenberg A.J."/>
            <person name="Griffiths-Jones S."/>
            <person name="Gross S."/>
            <person name="Guigo R."/>
            <person name="Gustafson E.A."/>
            <person name="Haerty W."/>
            <person name="Hahn M.W."/>
            <person name="Halligan D.L."/>
            <person name="Halpern A.L."/>
            <person name="Halter G.M."/>
            <person name="Han M.V."/>
            <person name="Heger A."/>
            <person name="Hillier L."/>
            <person name="Hinrichs A.S."/>
            <person name="Holmes I."/>
            <person name="Hoskins R.A."/>
            <person name="Hubisz M.J."/>
            <person name="Hultmark D."/>
            <person name="Huntley M.A."/>
            <person name="Jaffe D.B."/>
            <person name="Jagadeeshan S."/>
            <person name="Jeck W.R."/>
            <person name="Johnson J."/>
            <person name="Jones C.D."/>
            <person name="Jordan W.C."/>
            <person name="Karpen G.H."/>
            <person name="Kataoka E."/>
            <person name="Keightley P.D."/>
            <person name="Kheradpour P."/>
            <person name="Kirkness E.F."/>
            <person name="Koerich L.B."/>
            <person name="Kristiansen K."/>
            <person name="Kudrna D."/>
            <person name="Kulathinal R.J."/>
            <person name="Kumar S."/>
            <person name="Kwok R."/>
            <person name="Lander E."/>
            <person name="Langley C.H."/>
            <person name="Lapoint R."/>
            <person name="Lazzaro B.P."/>
            <person name="Lee S.J."/>
            <person name="Levesque L."/>
            <person name="Li R."/>
            <person name="Lin C.F."/>
            <person name="Lin M.F."/>
            <person name="Lindblad-Toh K."/>
            <person name="Llopart A."/>
            <person name="Long M."/>
            <person name="Low L."/>
            <person name="Lozovsky E."/>
            <person name="Lu J."/>
            <person name="Luo M."/>
            <person name="Machado C.A."/>
            <person name="Makalowski W."/>
            <person name="Marzo M."/>
            <person name="Matsuda M."/>
            <person name="Matzkin L."/>
            <person name="McAllister B."/>
            <person name="McBride C.S."/>
            <person name="McKernan B."/>
            <person name="McKernan K."/>
            <person name="Mendez-Lago M."/>
            <person name="Minx P."/>
            <person name="Mollenhauer M.U."/>
            <person name="Montooth K."/>
            <person name="Mount S.M."/>
            <person name="Mu X."/>
            <person name="Myers E."/>
            <person name="Negre B."/>
            <person name="Newfeld S."/>
            <person name="Nielsen R."/>
            <person name="Noor M.A."/>
            <person name="O'Grady P."/>
            <person name="Pachter L."/>
            <person name="Papaceit M."/>
            <person name="Parisi M.J."/>
            <person name="Parisi M."/>
            <person name="Parts L."/>
            <person name="Pedersen J.S."/>
            <person name="Pesole G."/>
            <person name="Phillippy A.M."/>
            <person name="Ponting C.P."/>
            <person name="Pop M."/>
            <person name="Porcelli D."/>
            <person name="Powell J.R."/>
            <person name="Prohaska S."/>
            <person name="Pruitt K."/>
            <person name="Puig M."/>
            <person name="Quesneville H."/>
            <person name="Ram K.R."/>
            <person name="Rand D."/>
            <person name="Rasmussen M.D."/>
            <person name="Reed L.K."/>
            <person name="Reenan R."/>
            <person name="Reily A."/>
            <person name="Remington K.A."/>
            <person name="Rieger T.T."/>
            <person name="Ritchie M.G."/>
            <person name="Robin C."/>
            <person name="Rogers Y.H."/>
            <person name="Rohde C."/>
            <person name="Rozas J."/>
            <person name="Rubenfield M.J."/>
            <person name="Ruiz A."/>
            <person name="Russo S."/>
            <person name="Salzberg S.L."/>
            <person name="Sanchez-Gracia A."/>
            <person name="Saranga D.J."/>
            <person name="Sato H."/>
            <person name="Schaeffer S.W."/>
            <person name="Schatz M.C."/>
            <person name="Schlenke T."/>
            <person name="Schwartz R."/>
            <person name="Segarra C."/>
            <person name="Singh R.S."/>
            <person name="Sirot L."/>
            <person name="Sirota M."/>
            <person name="Sisneros N.B."/>
            <person name="Smith C.D."/>
            <person name="Smith T.F."/>
            <person name="Spieth J."/>
            <person name="Stage D.E."/>
            <person name="Stark A."/>
            <person name="Stephan W."/>
            <person name="Strausberg R.L."/>
            <person name="Strempel S."/>
            <person name="Sturgill D."/>
            <person name="Sutton G."/>
            <person name="Sutton G.G."/>
            <person name="Tao W."/>
            <person name="Teichmann S."/>
            <person name="Tobari Y.N."/>
            <person name="Tomimura Y."/>
            <person name="Tsolas J.M."/>
            <person name="Valente V.L."/>
            <person name="Venter E."/>
            <person name="Venter J.C."/>
            <person name="Vicario S."/>
            <person name="Vieira F.G."/>
            <person name="Vilella A.J."/>
            <person name="Villasante A."/>
            <person name="Walenz B."/>
            <person name="Wang J."/>
            <person name="Wasserman M."/>
            <person name="Watts T."/>
            <person name="Wilson D."/>
            <person name="Wilson R.K."/>
            <person name="Wing R.A."/>
            <person name="Wolfner M.F."/>
            <person name="Wong A."/>
            <person name="Wong G.K."/>
            <person name="Wu C.I."/>
            <person name="Wu G."/>
            <person name="Yamamoto D."/>
            <person name="Yang H.P."/>
            <person name="Yang S.P."/>
            <person name="Yorke J.A."/>
            <person name="Yoshida K."/>
            <person name="Zdobnov E."/>
            <person name="Zhang P."/>
            <person name="Zhang Y."/>
            <person name="Zimin A.V."/>
            <person name="Baldwin J."/>
            <person name="Abdouelleil A."/>
            <person name="Abdulkadir J."/>
            <person name="Abebe A."/>
            <person name="Abera B."/>
            <person name="Abreu J."/>
            <person name="Acer S.C."/>
            <person name="Aftuck L."/>
            <person name="Alexander A."/>
            <person name="An P."/>
            <person name="Anderson E."/>
            <person name="Anderson S."/>
            <person name="Arachi H."/>
            <person name="Azer M."/>
            <person name="Bachantsang P."/>
            <person name="Barry A."/>
            <person name="Bayul T."/>
            <person name="Berlin A."/>
            <person name="Bessette D."/>
            <person name="Bloom T."/>
            <person name="Blye J."/>
            <person name="Boguslavskiy L."/>
            <person name="Bonnet C."/>
            <person name="Boukhgalter B."/>
            <person name="Bourzgui I."/>
            <person name="Brown A."/>
            <person name="Cahill P."/>
            <person name="Channer S."/>
            <person name="Cheshatsang Y."/>
            <person name="Chuda L."/>
            <person name="Citroen M."/>
            <person name="Collymore A."/>
            <person name="Cooke P."/>
            <person name="Costello M."/>
            <person name="D'Aco K."/>
            <person name="Daza R."/>
            <person name="De Haan G."/>
            <person name="DeGray S."/>
            <person name="DeMaso C."/>
            <person name="Dhargay N."/>
            <person name="Dooley K."/>
            <person name="Dooley E."/>
            <person name="Doricent M."/>
            <person name="Dorje P."/>
            <person name="Dorjee K."/>
            <person name="Dupes A."/>
            <person name="Elong R."/>
            <person name="Falk J."/>
            <person name="Farina A."/>
            <person name="Faro S."/>
            <person name="Ferguson D."/>
            <person name="Fisher S."/>
            <person name="Foley C.D."/>
            <person name="Franke A."/>
            <person name="Friedrich D."/>
            <person name="Gadbois L."/>
            <person name="Gearin G."/>
            <person name="Gearin C.R."/>
            <person name="Giannoukos G."/>
            <person name="Goode T."/>
            <person name="Graham J."/>
            <person name="Grandbois E."/>
            <person name="Grewal S."/>
            <person name="Gyaltsen K."/>
            <person name="Hafez N."/>
            <person name="Hagos B."/>
            <person name="Hall J."/>
            <person name="Henson C."/>
            <person name="Hollinger A."/>
            <person name="Honan T."/>
            <person name="Huard M.D."/>
            <person name="Hughes L."/>
            <person name="Hurhula B."/>
            <person name="Husby M.E."/>
            <person name="Kamat A."/>
            <person name="Kanga B."/>
            <person name="Kashin S."/>
            <person name="Khazanovich D."/>
            <person name="Kisner P."/>
            <person name="Lance K."/>
            <person name="Lara M."/>
            <person name="Lee W."/>
            <person name="Lennon N."/>
            <person name="Letendre F."/>
            <person name="LeVine R."/>
            <person name="Lipovsky A."/>
            <person name="Liu X."/>
            <person name="Liu J."/>
            <person name="Liu S."/>
            <person name="Lokyitsang T."/>
            <person name="Lokyitsang Y."/>
            <person name="Lubonja R."/>
            <person name="Lui A."/>
            <person name="MacDonald P."/>
            <person name="Magnisalis V."/>
            <person name="Maru K."/>
            <person name="Matthews C."/>
            <person name="McCusker W."/>
            <person name="McDonough S."/>
            <person name="Mehta T."/>
            <person name="Meldrim J."/>
            <person name="Meneus L."/>
            <person name="Mihai O."/>
            <person name="Mihalev A."/>
            <person name="Mihova T."/>
            <person name="Mittelman R."/>
            <person name="Mlenga V."/>
            <person name="Montmayeur A."/>
            <person name="Mulrain L."/>
            <person name="Navidi A."/>
            <person name="Naylor J."/>
            <person name="Negash T."/>
            <person name="Nguyen T."/>
            <person name="Nguyen N."/>
            <person name="Nicol R."/>
            <person name="Norbu C."/>
            <person name="Norbu N."/>
            <person name="Novod N."/>
            <person name="O'Neill B."/>
            <person name="Osman S."/>
            <person name="Markiewicz E."/>
            <person name="Oyono O.L."/>
            <person name="Patti C."/>
            <person name="Phunkhang P."/>
            <person name="Pierre F."/>
            <person name="Priest M."/>
            <person name="Raghuraman S."/>
            <person name="Rege F."/>
            <person name="Reyes R."/>
            <person name="Rise C."/>
            <person name="Rogov P."/>
            <person name="Ross K."/>
            <person name="Ryan E."/>
            <person name="Settipalli S."/>
            <person name="Shea T."/>
            <person name="Sherpa N."/>
            <person name="Shi L."/>
            <person name="Shih D."/>
            <person name="Sparrow T."/>
            <person name="Spaulding J."/>
            <person name="Stalker J."/>
            <person name="Stange-Thomann N."/>
            <person name="Stavropoulos S."/>
            <person name="Stone C."/>
            <person name="Strader C."/>
            <person name="Tesfaye S."/>
            <person name="Thomson T."/>
            <person name="Thoulutsang Y."/>
            <person name="Thoulutsang D."/>
            <person name="Topham K."/>
            <person name="Topping I."/>
            <person name="Tsamla T."/>
            <person name="Vassiliev H."/>
            <person name="Vo A."/>
            <person name="Wangchuk T."/>
            <person name="Wangdi T."/>
            <person name="Weiand M."/>
            <person name="Wilkinson J."/>
            <person name="Wilson A."/>
            <person name="Yadav S."/>
            <person name="Young G."/>
            <person name="Yu Q."/>
            <person name="Zembek L."/>
            <person name="Zhong D."/>
            <person name="Zimmer A."/>
            <person name="Zwirko Z."/>
            <person name="Jaffe D.B."/>
            <person name="Alvarez P."/>
            <person name="Brockman W."/>
            <person name="Butler J."/>
            <person name="Chin C."/>
            <person name="Gnerre S."/>
            <person name="Grabherr M."/>
            <person name="Kleber M."/>
            <person name="Mauceli E."/>
            <person name="MacCallum I."/>
        </authorList>
    </citation>
    <scope>NUCLEOTIDE SEQUENCE [LARGE SCALE GENOMIC DNA]</scope>
    <source>
        <strain evidence="3">Tucson 15287-2541.00</strain>
    </source>
</reference>
<keyword evidence="3" id="KW-1185">Reference proteome</keyword>
<evidence type="ECO:0000313" key="2">
    <source>
        <dbReference type="EMBL" id="EDW02753.1"/>
    </source>
</evidence>
<dbReference type="SUPFAM" id="SSF55856">
    <property type="entry name" value="Cytochrome b5-like heme/steroid binding domain"/>
    <property type="match status" value="1"/>
</dbReference>
<keyword evidence="1" id="KW-0472">Membrane</keyword>
<gene>
    <name evidence="2" type="primary">Dgri\GH10864</name>
    <name evidence="2" type="ORF">Dgri_GH10864</name>
</gene>
<keyword evidence="1" id="KW-0812">Transmembrane</keyword>
<dbReference type="EMBL" id="CH916368">
    <property type="protein sequence ID" value="EDW02753.1"/>
    <property type="molecule type" value="Genomic_DNA"/>
</dbReference>
<dbReference type="Gene3D" id="3.10.120.10">
    <property type="entry name" value="Cytochrome b5-like heme/steroid binding domain"/>
    <property type="match status" value="1"/>
</dbReference>
<dbReference type="PhylomeDB" id="B4JAA1"/>
<sequence>MWPLFNTYSSELRDWISSPYGIILMVTFVAYLAYIQIRREHPTYDDEDYENEGHVQMVKPLENLKLTVDKLKEYDYTNAENKYLVALLGIVYDVSSAPYDFGPNGKYKLLPGTDIIAYIKDTARFLSKDFESYLNEWKALLEDHFYAAGVLITNEKLVSDSDGNLFVDDNEYKDVNKNEFGQGDIAILDSLNNDDQLDENYTLLDSIEEVDESNKTLINRIEEDIIFHDQSHLNETFHCLRAPHPDAKT</sequence>
<dbReference type="Proteomes" id="UP000001070">
    <property type="component" value="Unassembled WGS sequence"/>
</dbReference>
<accession>B4JAA1</accession>
<protein>
    <submittedName>
        <fullName evidence="2">GH10864</fullName>
    </submittedName>
</protein>
<proteinExistence type="predicted"/>
<dbReference type="eggNOG" id="ENOG502T89M">
    <property type="taxonomic scope" value="Eukaryota"/>
</dbReference>
<dbReference type="InParanoid" id="B4JAA1"/>
<evidence type="ECO:0000256" key="1">
    <source>
        <dbReference type="SAM" id="Phobius"/>
    </source>
</evidence>
<dbReference type="AlphaFoldDB" id="B4JAA1"/>
<feature type="transmembrane region" description="Helical" evidence="1">
    <location>
        <begin position="20"/>
        <end position="37"/>
    </location>
</feature>